<dbReference type="AlphaFoldDB" id="A0A1M6RCP1"/>
<feature type="domain" description="HAMP" evidence="13">
    <location>
        <begin position="315"/>
        <end position="369"/>
    </location>
</feature>
<evidence type="ECO:0000256" key="2">
    <source>
        <dbReference type="ARBA" id="ARBA00022475"/>
    </source>
</evidence>
<dbReference type="Pfam" id="PF00672">
    <property type="entry name" value="HAMP"/>
    <property type="match status" value="1"/>
</dbReference>
<evidence type="ECO:0000256" key="6">
    <source>
        <dbReference type="ARBA" id="ARBA00022989"/>
    </source>
</evidence>
<reference evidence="15" key="1">
    <citation type="submission" date="2016-11" db="EMBL/GenBank/DDBJ databases">
        <authorList>
            <person name="Varghese N."/>
            <person name="Submissions S."/>
        </authorList>
    </citation>
    <scope>NUCLEOTIDE SEQUENCE [LARGE SCALE GENOMIC DNA]</scope>
    <source>
        <strain evidence="15">CGMCC 1.10835</strain>
    </source>
</reference>
<keyword evidence="3" id="KW-0488">Methylation</keyword>
<evidence type="ECO:0000256" key="8">
    <source>
        <dbReference type="ARBA" id="ARBA00023224"/>
    </source>
</evidence>
<protein>
    <submittedName>
        <fullName evidence="14">Methyl-accepting chemotaxis protein</fullName>
    </submittedName>
</protein>
<dbReference type="PROSITE" id="PS50111">
    <property type="entry name" value="CHEMOTAXIS_TRANSDUC_2"/>
    <property type="match status" value="1"/>
</dbReference>
<proteinExistence type="inferred from homology"/>
<evidence type="ECO:0000259" key="12">
    <source>
        <dbReference type="PROSITE" id="PS50111"/>
    </source>
</evidence>
<evidence type="ECO:0000256" key="3">
    <source>
        <dbReference type="ARBA" id="ARBA00022481"/>
    </source>
</evidence>
<evidence type="ECO:0000256" key="1">
    <source>
        <dbReference type="ARBA" id="ARBA00004651"/>
    </source>
</evidence>
<dbReference type="FunFam" id="1.10.287.950:FF:000001">
    <property type="entry name" value="Methyl-accepting chemotaxis sensory transducer"/>
    <property type="match status" value="1"/>
</dbReference>
<dbReference type="PANTHER" id="PTHR32089">
    <property type="entry name" value="METHYL-ACCEPTING CHEMOTAXIS PROTEIN MCPB"/>
    <property type="match status" value="1"/>
</dbReference>
<dbReference type="RefSeq" id="WP_072796467.1">
    <property type="nucleotide sequence ID" value="NZ_FRAQ01000001.1"/>
</dbReference>
<evidence type="ECO:0000259" key="13">
    <source>
        <dbReference type="PROSITE" id="PS50885"/>
    </source>
</evidence>
<dbReference type="Pfam" id="PF00015">
    <property type="entry name" value="MCPsignal"/>
    <property type="match status" value="1"/>
</dbReference>
<dbReference type="EMBL" id="FRAQ01000001">
    <property type="protein sequence ID" value="SHK30229.1"/>
    <property type="molecule type" value="Genomic_DNA"/>
</dbReference>
<dbReference type="SMART" id="SM00283">
    <property type="entry name" value="MA"/>
    <property type="match status" value="1"/>
</dbReference>
<gene>
    <name evidence="14" type="ORF">SAMN05216369_1427</name>
</gene>
<dbReference type="STRING" id="564117.SAMN05216369_1427"/>
<dbReference type="GO" id="GO:0005886">
    <property type="term" value="C:plasma membrane"/>
    <property type="evidence" value="ECO:0007669"/>
    <property type="project" value="UniProtKB-SubCell"/>
</dbReference>
<keyword evidence="7 11" id="KW-0472">Membrane</keyword>
<dbReference type="SMART" id="SM00304">
    <property type="entry name" value="HAMP"/>
    <property type="match status" value="1"/>
</dbReference>
<keyword evidence="2" id="KW-1003">Cell membrane</keyword>
<evidence type="ECO:0000256" key="11">
    <source>
        <dbReference type="SAM" id="Phobius"/>
    </source>
</evidence>
<evidence type="ECO:0000313" key="14">
    <source>
        <dbReference type="EMBL" id="SHK30229.1"/>
    </source>
</evidence>
<evidence type="ECO:0000256" key="7">
    <source>
        <dbReference type="ARBA" id="ARBA00023136"/>
    </source>
</evidence>
<name>A0A1M6RCP1_9GAMM</name>
<evidence type="ECO:0000256" key="10">
    <source>
        <dbReference type="PROSITE-ProRule" id="PRU00284"/>
    </source>
</evidence>
<dbReference type="Proteomes" id="UP000184497">
    <property type="component" value="Unassembled WGS sequence"/>
</dbReference>
<keyword evidence="5 11" id="KW-0812">Transmembrane</keyword>
<dbReference type="SUPFAM" id="SSF58104">
    <property type="entry name" value="Methyl-accepting chemotaxis protein (MCP) signaling domain"/>
    <property type="match status" value="1"/>
</dbReference>
<dbReference type="CDD" id="cd06225">
    <property type="entry name" value="HAMP"/>
    <property type="match status" value="1"/>
</dbReference>
<evidence type="ECO:0000256" key="9">
    <source>
        <dbReference type="ARBA" id="ARBA00029447"/>
    </source>
</evidence>
<evidence type="ECO:0000313" key="15">
    <source>
        <dbReference type="Proteomes" id="UP000184497"/>
    </source>
</evidence>
<dbReference type="InterPro" id="IPR004089">
    <property type="entry name" value="MCPsignal_dom"/>
</dbReference>
<dbReference type="GO" id="GO:0006935">
    <property type="term" value="P:chemotaxis"/>
    <property type="evidence" value="ECO:0007669"/>
    <property type="project" value="UniProtKB-KW"/>
</dbReference>
<sequence>MAPRFLKNLISSRLFRPVFIVLIVAGLAQVVISQWLISDQVERLINTAGSALEASSNQLSESFENTRDDVRLRLQTMREESVGQLADELTRQQSDQQERVAENVRSAVMAEAQGLADVLAAVAAPLIWDRDIPQLTGLVELADARESVLFAVYFDQYGERMTRYVDRTDERVVKLMKQGEGRGAANRVLDAASRDPNIVIITADIKPKGSAIGQLKLGLSLEGINRDLAQLKEEFSATLAGTIDASGKMLETETDQVNQRLQQQLLVMGADTQSSISDTVDALRLEASGLSSSLAVVAVSSMVVLLILVAAALGGGVLPRILRLNSAIRGIADGEADLTRRVNLKGNDELTEMARGVNQFIARIQGLVSDVKSSAESAVGQAQAQGEVSRDAVAAVNAQQREVAEVSETMAAMSHSIAGVAGNIQEVAGAVRSVSAESEATAGISRDVRKRLDEVVSNVEKAVAAVSTLNTQSTEITSVLSVIGAIAEQTNLLALNAAIEAARAGESGRGFAVVADEVRTLANRTQKSTTEIETIIAQLQQGSKQAVSVIGDVSDQVTESSAEFRRADEHFDQINRLLSSLQEQALSISSVAEREGQRAGGLSVSIDDIARSSSTTVEAIQRSDNASSEISELLAALQTKASQFRV</sequence>
<feature type="domain" description="Methyl-accepting transducer" evidence="12">
    <location>
        <begin position="374"/>
        <end position="610"/>
    </location>
</feature>
<dbReference type="GO" id="GO:0007165">
    <property type="term" value="P:signal transduction"/>
    <property type="evidence" value="ECO:0007669"/>
    <property type="project" value="UniProtKB-KW"/>
</dbReference>
<feature type="transmembrane region" description="Helical" evidence="11">
    <location>
        <begin position="294"/>
        <end position="318"/>
    </location>
</feature>
<accession>A0A1M6RCP1</accession>
<dbReference type="OrthoDB" id="7025727at2"/>
<dbReference type="PROSITE" id="PS50885">
    <property type="entry name" value="HAMP"/>
    <property type="match status" value="1"/>
</dbReference>
<comment type="subcellular location">
    <subcellularLocation>
        <location evidence="1">Cell membrane</location>
        <topology evidence="1">Multi-pass membrane protein</topology>
    </subcellularLocation>
</comment>
<keyword evidence="15" id="KW-1185">Reference proteome</keyword>
<keyword evidence="6 11" id="KW-1133">Transmembrane helix</keyword>
<organism evidence="14 15">
    <name type="scientific">Marinobacter antarcticus</name>
    <dbReference type="NCBI Taxonomy" id="564117"/>
    <lineage>
        <taxon>Bacteria</taxon>
        <taxon>Pseudomonadati</taxon>
        <taxon>Pseudomonadota</taxon>
        <taxon>Gammaproteobacteria</taxon>
        <taxon>Pseudomonadales</taxon>
        <taxon>Marinobacteraceae</taxon>
        <taxon>Marinobacter</taxon>
    </lineage>
</organism>
<keyword evidence="4" id="KW-0145">Chemotaxis</keyword>
<comment type="similarity">
    <text evidence="9">Belongs to the methyl-accepting chemotaxis (MCP) protein family.</text>
</comment>
<evidence type="ECO:0000256" key="4">
    <source>
        <dbReference type="ARBA" id="ARBA00022500"/>
    </source>
</evidence>
<dbReference type="InterPro" id="IPR003660">
    <property type="entry name" value="HAMP_dom"/>
</dbReference>
<dbReference type="Gene3D" id="1.10.287.950">
    <property type="entry name" value="Methyl-accepting chemotaxis protein"/>
    <property type="match status" value="1"/>
</dbReference>
<keyword evidence="8 10" id="KW-0807">Transducer</keyword>
<dbReference type="PANTHER" id="PTHR32089:SF39">
    <property type="entry name" value="METHYL-ACCEPTING CHEMOTAXIS PROTEIN HLYB"/>
    <property type="match status" value="1"/>
</dbReference>
<evidence type="ECO:0000256" key="5">
    <source>
        <dbReference type="ARBA" id="ARBA00022692"/>
    </source>
</evidence>